<dbReference type="Gene3D" id="1.10.1200.10">
    <property type="entry name" value="ACP-like"/>
    <property type="match status" value="2"/>
</dbReference>
<feature type="domain" description="Carrier" evidence="6">
    <location>
        <begin position="1590"/>
        <end position="1665"/>
    </location>
</feature>
<dbReference type="Gene3D" id="3.30.300.30">
    <property type="match status" value="2"/>
</dbReference>
<dbReference type="Pfam" id="PF00501">
    <property type="entry name" value="AMP-binding"/>
    <property type="match status" value="2"/>
</dbReference>
<dbReference type="PANTHER" id="PTHR45527:SF1">
    <property type="entry name" value="FATTY ACID SYNTHASE"/>
    <property type="match status" value="1"/>
</dbReference>
<dbReference type="Pfam" id="PF13193">
    <property type="entry name" value="AMP-binding_C"/>
    <property type="match status" value="2"/>
</dbReference>
<dbReference type="Gene3D" id="3.30.559.30">
    <property type="entry name" value="Nonribosomal peptide synthetase, condensation domain"/>
    <property type="match status" value="2"/>
</dbReference>
<dbReference type="RefSeq" id="WP_188431409.1">
    <property type="nucleotide sequence ID" value="NZ_BMEX01000004.1"/>
</dbReference>
<dbReference type="SUPFAM" id="SSF56801">
    <property type="entry name" value="Acetyl-CoA synthetase-like"/>
    <property type="match status" value="2"/>
</dbReference>
<dbReference type="InterPro" id="IPR000873">
    <property type="entry name" value="AMP-dep_synth/lig_dom"/>
</dbReference>
<dbReference type="InterPro" id="IPR020845">
    <property type="entry name" value="AMP-binding_CS"/>
</dbReference>
<comment type="cofactor">
    <cofactor evidence="1">
        <name>pantetheine 4'-phosphate</name>
        <dbReference type="ChEBI" id="CHEBI:47942"/>
    </cofactor>
</comment>
<accession>A0ABQ1GF63</accession>
<evidence type="ECO:0000256" key="3">
    <source>
        <dbReference type="ARBA" id="ARBA00022450"/>
    </source>
</evidence>
<dbReference type="InterPro" id="IPR045851">
    <property type="entry name" value="AMP-bd_C_sf"/>
</dbReference>
<dbReference type="InterPro" id="IPR009081">
    <property type="entry name" value="PP-bd_ACP"/>
</dbReference>
<dbReference type="PROSITE" id="PS00455">
    <property type="entry name" value="AMP_BINDING"/>
    <property type="match status" value="2"/>
</dbReference>
<dbReference type="Gene3D" id="3.30.559.10">
    <property type="entry name" value="Chloramphenicol acetyltransferase-like domain"/>
    <property type="match status" value="2"/>
</dbReference>
<comment type="similarity">
    <text evidence="2">Belongs to the ATP-dependent AMP-binding enzyme family.</text>
</comment>
<dbReference type="PANTHER" id="PTHR45527">
    <property type="entry name" value="NONRIBOSOMAL PEPTIDE SYNTHETASE"/>
    <property type="match status" value="1"/>
</dbReference>
<keyword evidence="4" id="KW-0597">Phosphoprotein</keyword>
<dbReference type="SUPFAM" id="SSF52777">
    <property type="entry name" value="CoA-dependent acyltransferases"/>
    <property type="match status" value="4"/>
</dbReference>
<name>A0ABQ1GF63_9BACL</name>
<dbReference type="SMART" id="SM00823">
    <property type="entry name" value="PKS_PP"/>
    <property type="match status" value="2"/>
</dbReference>
<dbReference type="Gene3D" id="2.30.38.10">
    <property type="entry name" value="Luciferase, Domain 3"/>
    <property type="match status" value="2"/>
</dbReference>
<dbReference type="CDD" id="cd05930">
    <property type="entry name" value="A_NRPS"/>
    <property type="match status" value="1"/>
</dbReference>
<evidence type="ECO:0000259" key="6">
    <source>
        <dbReference type="PROSITE" id="PS50075"/>
    </source>
</evidence>
<gene>
    <name evidence="7" type="ORF">GCM10007416_14560</name>
</gene>
<dbReference type="InterPro" id="IPR025110">
    <property type="entry name" value="AMP-bd_C"/>
</dbReference>
<dbReference type="InterPro" id="IPR036736">
    <property type="entry name" value="ACP-like_sf"/>
</dbReference>
<dbReference type="InterPro" id="IPR023213">
    <property type="entry name" value="CAT-like_dom_sf"/>
</dbReference>
<dbReference type="PROSITE" id="PS50075">
    <property type="entry name" value="CARRIER"/>
    <property type="match status" value="2"/>
</dbReference>
<evidence type="ECO:0000256" key="5">
    <source>
        <dbReference type="ARBA" id="ARBA00023194"/>
    </source>
</evidence>
<dbReference type="NCBIfam" id="TIGR01733">
    <property type="entry name" value="AA-adenyl-dom"/>
    <property type="match status" value="2"/>
</dbReference>
<evidence type="ECO:0000313" key="8">
    <source>
        <dbReference type="Proteomes" id="UP000617979"/>
    </source>
</evidence>
<reference evidence="8" key="1">
    <citation type="journal article" date="2019" name="Int. J. Syst. Evol. Microbiol.">
        <title>The Global Catalogue of Microorganisms (GCM) 10K type strain sequencing project: providing services to taxonomists for standard genome sequencing and annotation.</title>
        <authorList>
            <consortium name="The Broad Institute Genomics Platform"/>
            <consortium name="The Broad Institute Genome Sequencing Center for Infectious Disease"/>
            <person name="Wu L."/>
            <person name="Ma J."/>
        </authorList>
    </citation>
    <scope>NUCLEOTIDE SEQUENCE [LARGE SCALE GENOMIC DNA]</scope>
    <source>
        <strain evidence="8">CGMCC 1.12404</strain>
    </source>
</reference>
<dbReference type="SUPFAM" id="SSF47336">
    <property type="entry name" value="ACP-like"/>
    <property type="match status" value="2"/>
</dbReference>
<feature type="domain" description="Carrier" evidence="6">
    <location>
        <begin position="526"/>
        <end position="601"/>
    </location>
</feature>
<keyword evidence="5" id="KW-0045">Antibiotic biosynthesis</keyword>
<protein>
    <recommendedName>
        <fullName evidence="6">Carrier domain-containing protein</fullName>
    </recommendedName>
</protein>
<keyword evidence="3" id="KW-0596">Phosphopantetheine</keyword>
<dbReference type="CDD" id="cd19531">
    <property type="entry name" value="LCL_NRPS-like"/>
    <property type="match status" value="2"/>
</dbReference>
<proteinExistence type="inferred from homology"/>
<sequence>MINNFQERENPDQTIIHLFEEQIKKTPEAIALTFQGTKMTYRELDEKTNRLARYLRAKGISSESLVAVLTKRSPNFIIGILGVLKAGGAYVPIDIEYPEERIRFIFEDTKISYVLTELELTNNIPIEQQRIICLDREQDAISSMDSDPLSILPLPQHLAYIIYTSGSTGQPKGVMIEHRSVVNHQNAVSEIFDLTPHDRVLQFASVSFDASVEEIFPTLLSGATLVLETKDELLSNFVDVIEREKITVLNLPTAFWHVWVYEMSVSTQSPPASVRLVIIGGEKASEERVKRWEKINSSITLINTYGPTETTVTATTYTKGTSSGEQEKDSKLPIGKPIHNTKAYILDAQLKPVPTGVIGELYIGGEGVARGYLNREDLTRESFLDDPFQKRGRMYRTGDMARFLADGNIEYIGRIDDQVKVRGFRIELGEVESVLKQHPDVKDAVLLAKKDLSQSHYLNAYIVLKNKHTVAEELKKYLKTKLPSYMVPSTFIFIPELPLTPSGKVDRKQLIGMDTEKKGRKGEDHAPRNEIERAIIEIWEEVLQKKNISIHDHFLDLGGHSLLVIQVISRIRDRFDIDLPIRTLIELPTVALLAEQVQKTARKNPQTKIAMYPINDDDSDIPLSCPQEGVWFTHHLDPDNLAYHFQARIAFSGNLNVPALEKALNLIIQRHEIFRTTFHERNGKPYQKVHQSMSYNLKVIDLSTLSNREQASEIDRYVKNEISRSFDISKLPLVRWSLLKLSNDQHVLLHVEHHLLHDGWSFHQFLRELYTSYQALHNGNQPTLPHLPLQFADYTRWQQRWINSDQAKKQLDYWQRKIGDRPPVLELPSDFARQKQQSFRGSQIRMELPLNLCKSLRKLSTELKTTLFMTTLAVFKTLMYRYTGKEDILIGSAFANRSLRESENLIGMLVNVVPLRTDLSGEISFKELLNRVSDVVMEAYDYQQYPLNKLVESLRVQRDLSFNPLFQVAFSFHDSPLPELDMPELSADVWTGLHNGSAKFDLNIVVTPRYEGKRKEAEWGITVDWEYNSDLYNRSTIERMVGHYQYLLEQIVKDPDQKISKLDILTRKEQQQVVVDWNQTKTDYPHHLTLVDLFEAQVEQTPEKTAVFVEEKGITYQELNRKANQLAHLLRRKGVHRESLVGISVKRSLDMVTGILAILKAGGGYVPIDSSLPSKRVEYIMEDSGISLWLLHNHMEIPHSYSGETLYFEQLDLTSEAVFNPKKVGQVNDLAYVIYTSGSTGKPKGVAIEHRSVVNYLYWFKKALMKGEPLNMPVITSLSFDATVTAVFAPLVSGSAVVLYEEEHAEELMLKAVEDSRVGILKTTPSHLKMIQHNPIKISSKKRIILGGEELEVSFARKILNQFDHKVELYNAYGPTEATVICTAYPFDPNQHTGRSVPIGRSGDNQQLYILDKEMKPVPVGVPGELYIGGKGVARGYLNRPELTRKRFVPNPFDEGEKLYKTGDLARWLSNGTIEYIGRIDQQVKIRGYRIELEEVKIALETYPGVKDAVVFVKNSDNGSSLVAAIVPSDSDVIEKELKRHLSSLLPAYMIPSRVIKLPSLPINASGKLDLRALNELTITNVNHESLSEKPRDDIESRLVAIFAEVLDLDQVGIGENFFELGGHSLAAVQVLYRLKNEWGIQLPIRVLFESPTVSELGEKIRKYKGEEFIKSKTIHPVQLPDGYYPLSYTQERMWFLSELHLESSLYNISTILELQGKLNLSAMKRSLETIVKRHESLRTRFTNKDGVPKQFVLPLENLDCGYNDLSSLENDREAIALEHCKRELKVPFDLRKELPIRFEIIKLNETRHWLLIVVHHIVFDGWSMDIFLQEFSTLYRAYTKNVIPELEDSPIQYKDYAYWQRQTWDQSALLSQLNYWKEKLSNFPQGSVLTLDFERPSVPSFNGSEVSVWYPPELVESLKKLSVQEGTSLYMTFLSLFKALLYIHSGQEDLVVGTPLTNRNQSEVEHVIGCFVNTTVLRTEVTDNPTYRKFLQQIRENTLEALRNQDLPFDMLVRELFPERNLNQSPLFQVMFAYESDSHGKLKLPEIEADFVDLDRGKSKFDLTMYVTEIKNDIKVSFEYSTDVFKHETIQELLQDLVSITEQVLENPDLRLSELLLNDLSKLSASELDRLF</sequence>
<dbReference type="Gene3D" id="3.40.50.980">
    <property type="match status" value="4"/>
</dbReference>
<dbReference type="Pfam" id="PF00550">
    <property type="entry name" value="PP-binding"/>
    <property type="match status" value="2"/>
</dbReference>
<dbReference type="NCBIfam" id="NF003417">
    <property type="entry name" value="PRK04813.1"/>
    <property type="match status" value="2"/>
</dbReference>
<evidence type="ECO:0000256" key="2">
    <source>
        <dbReference type="ARBA" id="ARBA00006432"/>
    </source>
</evidence>
<dbReference type="Pfam" id="PF00668">
    <property type="entry name" value="Condensation"/>
    <property type="match status" value="2"/>
</dbReference>
<dbReference type="PROSITE" id="PS00012">
    <property type="entry name" value="PHOSPHOPANTETHEINE"/>
    <property type="match status" value="1"/>
</dbReference>
<dbReference type="InterPro" id="IPR010071">
    <property type="entry name" value="AA_adenyl_dom"/>
</dbReference>
<dbReference type="InterPro" id="IPR006162">
    <property type="entry name" value="Ppantetheine_attach_site"/>
</dbReference>
<keyword evidence="8" id="KW-1185">Reference proteome</keyword>
<dbReference type="Proteomes" id="UP000617979">
    <property type="component" value="Unassembled WGS sequence"/>
</dbReference>
<dbReference type="InterPro" id="IPR001242">
    <property type="entry name" value="Condensation_dom"/>
</dbReference>
<comment type="caution">
    <text evidence="7">The sequence shown here is derived from an EMBL/GenBank/DDBJ whole genome shotgun (WGS) entry which is preliminary data.</text>
</comment>
<organism evidence="7 8">
    <name type="scientific">Kroppenstedtia guangzhouensis</name>
    <dbReference type="NCBI Taxonomy" id="1274356"/>
    <lineage>
        <taxon>Bacteria</taxon>
        <taxon>Bacillati</taxon>
        <taxon>Bacillota</taxon>
        <taxon>Bacilli</taxon>
        <taxon>Bacillales</taxon>
        <taxon>Thermoactinomycetaceae</taxon>
        <taxon>Kroppenstedtia</taxon>
    </lineage>
</organism>
<evidence type="ECO:0000256" key="1">
    <source>
        <dbReference type="ARBA" id="ARBA00001957"/>
    </source>
</evidence>
<dbReference type="EMBL" id="BMEX01000004">
    <property type="protein sequence ID" value="GGA42615.1"/>
    <property type="molecule type" value="Genomic_DNA"/>
</dbReference>
<evidence type="ECO:0000256" key="4">
    <source>
        <dbReference type="ARBA" id="ARBA00022553"/>
    </source>
</evidence>
<dbReference type="InterPro" id="IPR020806">
    <property type="entry name" value="PKS_PP-bd"/>
</dbReference>
<evidence type="ECO:0000313" key="7">
    <source>
        <dbReference type="EMBL" id="GGA42615.1"/>
    </source>
</evidence>